<sequence>MPLSIRRWEKPGEPAQKVALEKELKAQGYQPEFWVDKPGTAYTHRKYPSETVLWILRGEAKITLGADTDTLRDGDRITLPPNTHYSLQVLGDKSLLWLIALKKKKK</sequence>
<dbReference type="SUPFAM" id="SSF51182">
    <property type="entry name" value="RmlC-like cupins"/>
    <property type="match status" value="1"/>
</dbReference>
<dbReference type="RefSeq" id="WP_168058314.1">
    <property type="nucleotide sequence ID" value="NZ_VTOW01000001.1"/>
</dbReference>
<protein>
    <recommendedName>
        <fullName evidence="3">Cupin 2 conserved barrel domain-containing protein</fullName>
    </recommendedName>
</protein>
<dbReference type="Proteomes" id="UP000534783">
    <property type="component" value="Unassembled WGS sequence"/>
</dbReference>
<accession>A0A7X6IA55</accession>
<evidence type="ECO:0000313" key="1">
    <source>
        <dbReference type="EMBL" id="NKE70045.1"/>
    </source>
</evidence>
<comment type="caution">
    <text evidence="1">The sequence shown here is derived from an EMBL/GenBank/DDBJ whole genome shotgun (WGS) entry which is preliminary data.</text>
</comment>
<dbReference type="EMBL" id="VTOW01000001">
    <property type="protein sequence ID" value="NKE70045.1"/>
    <property type="molecule type" value="Genomic_DNA"/>
</dbReference>
<gene>
    <name evidence="1" type="ORF">MNODULE_04715</name>
</gene>
<proteinExistence type="predicted"/>
<dbReference type="InterPro" id="IPR011051">
    <property type="entry name" value="RmlC_Cupin_sf"/>
</dbReference>
<dbReference type="InterPro" id="IPR014710">
    <property type="entry name" value="RmlC-like_jellyroll"/>
</dbReference>
<dbReference type="Gene3D" id="2.60.120.10">
    <property type="entry name" value="Jelly Rolls"/>
    <property type="match status" value="1"/>
</dbReference>
<evidence type="ECO:0008006" key="3">
    <source>
        <dbReference type="Google" id="ProtNLM"/>
    </source>
</evidence>
<keyword evidence="2" id="KW-1185">Reference proteome</keyword>
<name>A0A7X6IA55_9BACT</name>
<reference evidence="1 2" key="1">
    <citation type="journal article" date="2020" name="Nature">
        <title>Bacterial chemolithoautotrophy via manganese oxidation.</title>
        <authorList>
            <person name="Yu H."/>
            <person name="Leadbetter J.R."/>
        </authorList>
    </citation>
    <scope>NUCLEOTIDE SEQUENCE [LARGE SCALE GENOMIC DNA]</scope>
    <source>
        <strain evidence="1 2">Mn-1</strain>
    </source>
</reference>
<organism evidence="1 2">
    <name type="scientific">Candidatus Manganitrophus noduliformans</name>
    <dbReference type="NCBI Taxonomy" id="2606439"/>
    <lineage>
        <taxon>Bacteria</taxon>
        <taxon>Pseudomonadati</taxon>
        <taxon>Nitrospirota</taxon>
        <taxon>Nitrospiria</taxon>
        <taxon>Candidatus Troglogloeales</taxon>
        <taxon>Candidatus Manganitrophaceae</taxon>
        <taxon>Candidatus Manganitrophus</taxon>
    </lineage>
</organism>
<evidence type="ECO:0000313" key="2">
    <source>
        <dbReference type="Proteomes" id="UP000534783"/>
    </source>
</evidence>
<dbReference type="AlphaFoldDB" id="A0A7X6IA55"/>